<dbReference type="InterPro" id="IPR050661">
    <property type="entry name" value="BglG_antiterminators"/>
</dbReference>
<dbReference type="InterPro" id="IPR007737">
    <property type="entry name" value="Mga_HTH"/>
</dbReference>
<dbReference type="SUPFAM" id="SSF46785">
    <property type="entry name" value="Winged helix' DNA-binding domain"/>
    <property type="match status" value="1"/>
</dbReference>
<feature type="domain" description="PTS EIIB type-2" evidence="6">
    <location>
        <begin position="410"/>
        <end position="500"/>
    </location>
</feature>
<dbReference type="SUPFAM" id="SSF55804">
    <property type="entry name" value="Phoshotransferase/anion transport protein"/>
    <property type="match status" value="1"/>
</dbReference>
<keyword evidence="9" id="KW-1185">Reference proteome</keyword>
<name>A0ABQ3W7T0_9LACO</name>
<evidence type="ECO:0000259" key="5">
    <source>
        <dbReference type="PROSITE" id="PS51094"/>
    </source>
</evidence>
<accession>A0ABQ3W7T0</accession>
<dbReference type="Pfam" id="PF00874">
    <property type="entry name" value="PRD"/>
    <property type="match status" value="1"/>
</dbReference>
<dbReference type="PANTHER" id="PTHR30185">
    <property type="entry name" value="CRYPTIC BETA-GLUCOSIDE BGL OPERON ANTITERMINATOR"/>
    <property type="match status" value="1"/>
</dbReference>
<keyword evidence="1" id="KW-0677">Repeat</keyword>
<evidence type="ECO:0000256" key="1">
    <source>
        <dbReference type="ARBA" id="ARBA00022737"/>
    </source>
</evidence>
<dbReference type="Pfam" id="PF00359">
    <property type="entry name" value="PTS_EIIA_2"/>
    <property type="match status" value="1"/>
</dbReference>
<dbReference type="InterPro" id="IPR013196">
    <property type="entry name" value="HTH_11"/>
</dbReference>
<dbReference type="Gene3D" id="1.10.10.10">
    <property type="entry name" value="Winged helix-like DNA-binding domain superfamily/Winged helix DNA-binding domain"/>
    <property type="match status" value="1"/>
</dbReference>
<dbReference type="Pfam" id="PF05043">
    <property type="entry name" value="Mga"/>
    <property type="match status" value="1"/>
</dbReference>
<dbReference type="SUPFAM" id="SSF63520">
    <property type="entry name" value="PTS-regulatory domain, PRD"/>
    <property type="match status" value="1"/>
</dbReference>
<dbReference type="PROSITE" id="PS51372">
    <property type="entry name" value="PRD_2"/>
    <property type="match status" value="1"/>
</dbReference>
<reference evidence="9" key="1">
    <citation type="submission" date="2021-01" db="EMBL/GenBank/DDBJ databases">
        <title>Draft genome sequence of Nasalis larvatus strain YZ03.</title>
        <authorList>
            <person name="Suzuki-Hashido N."/>
            <person name="Tsuchida S."/>
            <person name="Hayakawa T."/>
        </authorList>
    </citation>
    <scope>NUCLEOTIDE SEQUENCE [LARGE SCALE GENOMIC DNA]</scope>
    <source>
        <strain evidence="9">YZ03</strain>
    </source>
</reference>
<dbReference type="PROSITE" id="PS51099">
    <property type="entry name" value="PTS_EIIB_TYPE_2"/>
    <property type="match status" value="1"/>
</dbReference>
<gene>
    <name evidence="8" type="ORF">lacNasYZ03_18300</name>
</gene>
<feature type="domain" description="PRD" evidence="7">
    <location>
        <begin position="299"/>
        <end position="406"/>
    </location>
</feature>
<evidence type="ECO:0000256" key="2">
    <source>
        <dbReference type="ARBA" id="ARBA00023015"/>
    </source>
</evidence>
<proteinExistence type="predicted"/>
<dbReference type="InterPro" id="IPR036634">
    <property type="entry name" value="PRD_sf"/>
</dbReference>
<evidence type="ECO:0000256" key="4">
    <source>
        <dbReference type="ARBA" id="ARBA00023163"/>
    </source>
</evidence>
<organism evidence="8 9">
    <name type="scientific">Lactobacillus nasalidis</name>
    <dbReference type="NCBI Taxonomy" id="2797258"/>
    <lineage>
        <taxon>Bacteria</taxon>
        <taxon>Bacillati</taxon>
        <taxon>Bacillota</taxon>
        <taxon>Bacilli</taxon>
        <taxon>Lactobacillales</taxon>
        <taxon>Lactobacillaceae</taxon>
        <taxon>Lactobacillus</taxon>
    </lineage>
</organism>
<dbReference type="Pfam" id="PF08279">
    <property type="entry name" value="HTH_11"/>
    <property type="match status" value="1"/>
</dbReference>
<dbReference type="Proteomes" id="UP000616547">
    <property type="component" value="Unassembled WGS sequence"/>
</dbReference>
<evidence type="ECO:0000259" key="6">
    <source>
        <dbReference type="PROSITE" id="PS51099"/>
    </source>
</evidence>
<keyword evidence="4" id="KW-0804">Transcription</keyword>
<dbReference type="InterPro" id="IPR013011">
    <property type="entry name" value="PTS_EIIB_2"/>
</dbReference>
<protein>
    <submittedName>
        <fullName evidence="8">Transcriptional regulator</fullName>
    </submittedName>
</protein>
<dbReference type="EMBL" id="BOCI01000495">
    <property type="protein sequence ID" value="GHW02143.1"/>
    <property type="molecule type" value="Genomic_DNA"/>
</dbReference>
<dbReference type="Gene3D" id="3.40.930.10">
    <property type="entry name" value="Mannitol-specific EII, Chain A"/>
    <property type="match status" value="1"/>
</dbReference>
<evidence type="ECO:0000259" key="7">
    <source>
        <dbReference type="PROSITE" id="PS51372"/>
    </source>
</evidence>
<dbReference type="InterPro" id="IPR016152">
    <property type="entry name" value="PTrfase/Anion_transptr"/>
</dbReference>
<feature type="domain" description="PTS EIIA type-2" evidence="5">
    <location>
        <begin position="504"/>
        <end position="645"/>
    </location>
</feature>
<dbReference type="InterPro" id="IPR002178">
    <property type="entry name" value="PTS_EIIA_type-2_dom"/>
</dbReference>
<dbReference type="CDD" id="cd00211">
    <property type="entry name" value="PTS_IIA_fru"/>
    <property type="match status" value="1"/>
</dbReference>
<dbReference type="InterPro" id="IPR036390">
    <property type="entry name" value="WH_DNA-bd_sf"/>
</dbReference>
<dbReference type="Gene3D" id="1.10.1790.10">
    <property type="entry name" value="PRD domain"/>
    <property type="match status" value="1"/>
</dbReference>
<evidence type="ECO:0000256" key="3">
    <source>
        <dbReference type="ARBA" id="ARBA00023159"/>
    </source>
</evidence>
<dbReference type="InterPro" id="IPR036388">
    <property type="entry name" value="WH-like_DNA-bd_sf"/>
</dbReference>
<dbReference type="Gene3D" id="3.40.50.2300">
    <property type="match status" value="1"/>
</dbReference>
<comment type="caution">
    <text evidence="8">The sequence shown here is derived from an EMBL/GenBank/DDBJ whole genome shotgun (WGS) entry which is preliminary data.</text>
</comment>
<dbReference type="InterPro" id="IPR011608">
    <property type="entry name" value="PRD"/>
</dbReference>
<dbReference type="PROSITE" id="PS00372">
    <property type="entry name" value="PTS_EIIA_TYPE_2_HIS"/>
    <property type="match status" value="1"/>
</dbReference>
<sequence>MQLSYKRLGEILSILLRMPEAQYISANNLAERLGVTSRTIRSDIKEINDEIASYHISVQNRRGHGFYFKYADRQEMDNLRKDVLEGEKNSPSGMTYNERLNDLKHWLFRQSKVNIDELLDDLLISDTTLNSYVNAIRHGLAKFGLKVERHNDYLQIAGSEEGKRDYILRNMINRRDAEYVVDVSDSEEEIFDNVDLQKLSQEINGFLDKNSYRLADINRKNFLIHMALSISRIKKGASLDKVPSKNFVLGSTDKVVFENFLMQLESDFNVKFNAYEQQVLEYHFAMNYPRVLRNSSTSVRKELIEMSIEDFLERIQEEFGIDLSGDDDLKRNLQNHLQLLLKVNRVNGKRKNPMLDLIFSTFPYSYEITAVAAPVLENDLHISLNQDELSFLTLHIGAAVERTNKTIIKRKAALVCSEGKAMASLLKSRLMHQFDTYLTITGIYSYDDYLNGKIANNDFLISTVPITDSNVPIIQIDLANFHDDIKQLYEYLQSITNPYQVIGELLDERYIYLIDNADMTRDKIINLMVDNLEKNQDVTQDFRSKVFKREEMYSTAVGGHMAIPHAIGFETQKSIVSFTRLSQPIEWDDHNEVNYIFLLSISRDDYLNVQKFFDFLIGLQTNQQFRKIIDSAKNATEIKQAIVEMIDAHF</sequence>
<keyword evidence="2" id="KW-0805">Transcription regulation</keyword>
<evidence type="ECO:0000313" key="8">
    <source>
        <dbReference type="EMBL" id="GHW02143.1"/>
    </source>
</evidence>
<keyword evidence="3" id="KW-0010">Activator</keyword>
<dbReference type="CDD" id="cd05568">
    <property type="entry name" value="PTS_IIB_bgl_like"/>
    <property type="match status" value="1"/>
</dbReference>
<dbReference type="PROSITE" id="PS51094">
    <property type="entry name" value="PTS_EIIA_TYPE_2"/>
    <property type="match status" value="1"/>
</dbReference>
<evidence type="ECO:0000313" key="9">
    <source>
        <dbReference type="Proteomes" id="UP000616547"/>
    </source>
</evidence>
<dbReference type="PANTHER" id="PTHR30185:SF13">
    <property type="entry name" value="LICABCH OPERON REGULATOR-RELATED"/>
    <property type="match status" value="1"/>
</dbReference>